<dbReference type="GeneID" id="102806046"/>
<sequence>MASLAEFAGKWVFVKHENSEPLFAEMGIPDVAAKAMAAAKPSLEIYEDDGCWVLKEASQSSPKPHLEKFKLGEPTDILTMFGKRKIIATLEDGKLYTRGTTPGDDLVAVRELVGDQLVAKVTKNNVTGVCYFCRA</sequence>
<evidence type="ECO:0000313" key="1">
    <source>
        <dbReference type="Proteomes" id="UP000694865"/>
    </source>
</evidence>
<gene>
    <name evidence="2" type="primary">LOC102806046</name>
</gene>
<dbReference type="Proteomes" id="UP000694865">
    <property type="component" value="Unplaced"/>
</dbReference>
<accession>A0ABM0M8Q2</accession>
<dbReference type="SUPFAM" id="SSF50814">
    <property type="entry name" value="Lipocalins"/>
    <property type="match status" value="1"/>
</dbReference>
<dbReference type="RefSeq" id="XP_006816393.1">
    <property type="nucleotide sequence ID" value="XM_006816330.1"/>
</dbReference>
<dbReference type="InterPro" id="IPR000463">
    <property type="entry name" value="Fatty_acid-bd"/>
</dbReference>
<protein>
    <submittedName>
        <fullName evidence="2">Fatty acid-binding protein homolog 5-like</fullName>
    </submittedName>
</protein>
<dbReference type="InterPro" id="IPR012674">
    <property type="entry name" value="Calycin"/>
</dbReference>
<dbReference type="CDD" id="cd00742">
    <property type="entry name" value="FABP"/>
    <property type="match status" value="1"/>
</dbReference>
<dbReference type="Gene3D" id="2.40.128.20">
    <property type="match status" value="1"/>
</dbReference>
<dbReference type="PRINTS" id="PR00178">
    <property type="entry name" value="FATTYACIDBP"/>
</dbReference>
<organism evidence="1 2">
    <name type="scientific">Saccoglossus kowalevskii</name>
    <name type="common">Acorn worm</name>
    <dbReference type="NCBI Taxonomy" id="10224"/>
    <lineage>
        <taxon>Eukaryota</taxon>
        <taxon>Metazoa</taxon>
        <taxon>Hemichordata</taxon>
        <taxon>Enteropneusta</taxon>
        <taxon>Harrimaniidae</taxon>
        <taxon>Saccoglossus</taxon>
    </lineage>
</organism>
<reference evidence="2" key="1">
    <citation type="submission" date="2025-08" db="UniProtKB">
        <authorList>
            <consortium name="RefSeq"/>
        </authorList>
    </citation>
    <scope>IDENTIFICATION</scope>
    <source>
        <tissue evidence="2">Testes</tissue>
    </source>
</reference>
<proteinExistence type="predicted"/>
<keyword evidence="1" id="KW-1185">Reference proteome</keyword>
<name>A0ABM0M8Q2_SACKO</name>
<evidence type="ECO:0000313" key="2">
    <source>
        <dbReference type="RefSeq" id="XP_006816393.1"/>
    </source>
</evidence>